<dbReference type="AlphaFoldDB" id="A0A919P278"/>
<dbReference type="PANTHER" id="PTHR46847:SF1">
    <property type="entry name" value="D-ALLOSE-BINDING PERIPLASMIC PROTEIN-RELATED"/>
    <property type="match status" value="1"/>
</dbReference>
<comment type="subcellular location">
    <subcellularLocation>
        <location evidence="1">Cell envelope</location>
    </subcellularLocation>
</comment>
<gene>
    <name evidence="6" type="ORF">Cch01nite_16190</name>
</gene>
<evidence type="ECO:0000256" key="2">
    <source>
        <dbReference type="ARBA" id="ARBA00007639"/>
    </source>
</evidence>
<comment type="caution">
    <text evidence="6">The sequence shown here is derived from an EMBL/GenBank/DDBJ whole genome shotgun (WGS) entry which is preliminary data.</text>
</comment>
<name>A0A919P278_9CELL</name>
<feature type="chain" id="PRO_5036743176" evidence="4">
    <location>
        <begin position="26"/>
        <end position="352"/>
    </location>
</feature>
<dbReference type="InterPro" id="IPR028082">
    <property type="entry name" value="Peripla_BP_I"/>
</dbReference>
<accession>A0A919P278</accession>
<dbReference type="GO" id="GO:0030246">
    <property type="term" value="F:carbohydrate binding"/>
    <property type="evidence" value="ECO:0007669"/>
    <property type="project" value="UniProtKB-ARBA"/>
</dbReference>
<protein>
    <submittedName>
        <fullName evidence="6">LacI family transcriptional regulator</fullName>
    </submittedName>
</protein>
<dbReference type="GO" id="GO:0030313">
    <property type="term" value="C:cell envelope"/>
    <property type="evidence" value="ECO:0007669"/>
    <property type="project" value="UniProtKB-SubCell"/>
</dbReference>
<dbReference type="PROSITE" id="PS51257">
    <property type="entry name" value="PROKAR_LIPOPROTEIN"/>
    <property type="match status" value="1"/>
</dbReference>
<sequence length="352" mass="34951">MSHDSKLRTLLVAAAATTATALALAACSGGTSGDSSTGGQSNAAGGAGTKVAAVIKGLDNPFFQAMEQGIKDTASTAGVDVSIQAAADIGDTTGQADKLSALAGQGFGCYVVNPISGTNLIQALAPIAAAGTPIVNIDNPLDADAAKAANVEPATYIGTDNKAAGGKAGDFVTSKVDAGADVAIIGGIAGDVTSAARIDGFKAAVGDKVNVVQEEAADWKRDVALTKATDIIAANPDIKAFFAANDDMGLGIVKAVENASKTGQIVVVSVDGNQDALQSVLDGGLSATVAQYPYAIGSLGLQACQVAEAGKDLPANIESPTALVTTDNAQNALDSFPQPFEEFENPLTALLG</sequence>
<evidence type="ECO:0000256" key="4">
    <source>
        <dbReference type="SAM" id="SignalP"/>
    </source>
</evidence>
<dbReference type="RefSeq" id="WP_203751022.1">
    <property type="nucleotide sequence ID" value="NZ_BONK01000004.1"/>
</dbReference>
<dbReference type="SUPFAM" id="SSF53822">
    <property type="entry name" value="Periplasmic binding protein-like I"/>
    <property type="match status" value="1"/>
</dbReference>
<dbReference type="Proteomes" id="UP000632740">
    <property type="component" value="Unassembled WGS sequence"/>
</dbReference>
<dbReference type="EMBL" id="BONK01000004">
    <property type="protein sequence ID" value="GIG20895.1"/>
    <property type="molecule type" value="Genomic_DNA"/>
</dbReference>
<organism evidence="6 7">
    <name type="scientific">Cellulomonas chitinilytica</name>
    <dbReference type="NCBI Taxonomy" id="398759"/>
    <lineage>
        <taxon>Bacteria</taxon>
        <taxon>Bacillati</taxon>
        <taxon>Actinomycetota</taxon>
        <taxon>Actinomycetes</taxon>
        <taxon>Micrococcales</taxon>
        <taxon>Cellulomonadaceae</taxon>
        <taxon>Cellulomonas</taxon>
    </lineage>
</organism>
<keyword evidence="7" id="KW-1185">Reference proteome</keyword>
<keyword evidence="3 4" id="KW-0732">Signal</keyword>
<evidence type="ECO:0000313" key="6">
    <source>
        <dbReference type="EMBL" id="GIG20895.1"/>
    </source>
</evidence>
<evidence type="ECO:0000256" key="3">
    <source>
        <dbReference type="ARBA" id="ARBA00022729"/>
    </source>
</evidence>
<comment type="similarity">
    <text evidence="2">Belongs to the bacterial solute-binding protein 2 family.</text>
</comment>
<dbReference type="Gene3D" id="3.40.50.2300">
    <property type="match status" value="2"/>
</dbReference>
<proteinExistence type="inferred from homology"/>
<dbReference type="InterPro" id="IPR025997">
    <property type="entry name" value="SBP_2_dom"/>
</dbReference>
<reference evidence="6" key="1">
    <citation type="submission" date="2021-01" db="EMBL/GenBank/DDBJ databases">
        <title>Whole genome shotgun sequence of Cellulomonas chitinilytica NBRC 110799.</title>
        <authorList>
            <person name="Komaki H."/>
            <person name="Tamura T."/>
        </authorList>
    </citation>
    <scope>NUCLEOTIDE SEQUENCE</scope>
    <source>
        <strain evidence="6">NBRC 110799</strain>
    </source>
</reference>
<feature type="signal peptide" evidence="4">
    <location>
        <begin position="1"/>
        <end position="25"/>
    </location>
</feature>
<evidence type="ECO:0000313" key="7">
    <source>
        <dbReference type="Proteomes" id="UP000632740"/>
    </source>
</evidence>
<evidence type="ECO:0000256" key="1">
    <source>
        <dbReference type="ARBA" id="ARBA00004196"/>
    </source>
</evidence>
<dbReference type="PANTHER" id="PTHR46847">
    <property type="entry name" value="D-ALLOSE-BINDING PERIPLASMIC PROTEIN-RELATED"/>
    <property type="match status" value="1"/>
</dbReference>
<evidence type="ECO:0000259" key="5">
    <source>
        <dbReference type="Pfam" id="PF13407"/>
    </source>
</evidence>
<dbReference type="Pfam" id="PF13407">
    <property type="entry name" value="Peripla_BP_4"/>
    <property type="match status" value="1"/>
</dbReference>
<feature type="domain" description="Periplasmic binding protein" evidence="5">
    <location>
        <begin position="52"/>
        <end position="311"/>
    </location>
</feature>